<feature type="transmembrane region" description="Helical" evidence="11">
    <location>
        <begin position="171"/>
        <end position="195"/>
    </location>
</feature>
<accession>A0ABR4GD25</accession>
<dbReference type="SUPFAM" id="SSF57016">
    <property type="entry name" value="Plant lectins/antimicrobial peptides"/>
    <property type="match status" value="2"/>
</dbReference>
<keyword evidence="11" id="KW-0472">Membrane</keyword>
<dbReference type="InterPro" id="IPR001002">
    <property type="entry name" value="Chitin-bd_1"/>
</dbReference>
<proteinExistence type="predicted"/>
<keyword evidence="3" id="KW-0479">Metal-binding</keyword>
<keyword evidence="4" id="KW-0732">Signal</keyword>
<evidence type="ECO:0000256" key="2">
    <source>
        <dbReference type="ARBA" id="ARBA00022669"/>
    </source>
</evidence>
<dbReference type="CDD" id="cd12087">
    <property type="entry name" value="TM_EGFR-like"/>
    <property type="match status" value="1"/>
</dbReference>
<keyword evidence="7" id="KW-0119">Carbohydrate metabolism</keyword>
<dbReference type="Proteomes" id="UP001610563">
    <property type="component" value="Unassembled WGS sequence"/>
</dbReference>
<keyword evidence="9" id="KW-1015">Disulfide bond</keyword>
<feature type="domain" description="Chitin-binding type-1" evidence="12">
    <location>
        <begin position="64"/>
        <end position="112"/>
    </location>
</feature>
<dbReference type="PANTHER" id="PTHR46471:SF2">
    <property type="entry name" value="CHITIN DEACETYLASE-RELATED"/>
    <property type="match status" value="1"/>
</dbReference>
<comment type="cofactor">
    <cofactor evidence="1">
        <name>Co(2+)</name>
        <dbReference type="ChEBI" id="CHEBI:48828"/>
    </cofactor>
</comment>
<evidence type="ECO:0000256" key="9">
    <source>
        <dbReference type="PROSITE-ProRule" id="PRU00261"/>
    </source>
</evidence>
<dbReference type="InterPro" id="IPR036861">
    <property type="entry name" value="Endochitinase-like_sf"/>
</dbReference>
<evidence type="ECO:0000256" key="1">
    <source>
        <dbReference type="ARBA" id="ARBA00001941"/>
    </source>
</evidence>
<keyword evidence="8" id="KW-0170">Cobalt</keyword>
<feature type="region of interest" description="Disordered" evidence="10">
    <location>
        <begin position="122"/>
        <end position="160"/>
    </location>
</feature>
<evidence type="ECO:0000256" key="10">
    <source>
        <dbReference type="SAM" id="MobiDB-lite"/>
    </source>
</evidence>
<dbReference type="CDD" id="cd11618">
    <property type="entry name" value="ChtBD1_1"/>
    <property type="match status" value="1"/>
</dbReference>
<keyword evidence="6" id="KW-0843">Virulence</keyword>
<evidence type="ECO:0000313" key="14">
    <source>
        <dbReference type="Proteomes" id="UP001610563"/>
    </source>
</evidence>
<evidence type="ECO:0000256" key="4">
    <source>
        <dbReference type="ARBA" id="ARBA00022729"/>
    </source>
</evidence>
<evidence type="ECO:0000256" key="5">
    <source>
        <dbReference type="ARBA" id="ARBA00022801"/>
    </source>
</evidence>
<evidence type="ECO:0000313" key="13">
    <source>
        <dbReference type="EMBL" id="KAL2796944.1"/>
    </source>
</evidence>
<reference evidence="13 14" key="1">
    <citation type="submission" date="2024-07" db="EMBL/GenBank/DDBJ databases">
        <title>Section-level genome sequencing and comparative genomics of Aspergillus sections Usti and Cavernicolus.</title>
        <authorList>
            <consortium name="Lawrence Berkeley National Laboratory"/>
            <person name="Nybo J.L."/>
            <person name="Vesth T.C."/>
            <person name="Theobald S."/>
            <person name="Frisvad J.C."/>
            <person name="Larsen T.O."/>
            <person name="Kjaerboelling I."/>
            <person name="Rothschild-Mancinelli K."/>
            <person name="Lyhne E.K."/>
            <person name="Kogle M.E."/>
            <person name="Barry K."/>
            <person name="Clum A."/>
            <person name="Na H."/>
            <person name="Ledsgaard L."/>
            <person name="Lin J."/>
            <person name="Lipzen A."/>
            <person name="Kuo A."/>
            <person name="Riley R."/>
            <person name="Mondo S."/>
            <person name="Labutti K."/>
            <person name="Haridas S."/>
            <person name="Pangalinan J."/>
            <person name="Salamov A.A."/>
            <person name="Simmons B.A."/>
            <person name="Magnuson J.K."/>
            <person name="Chen J."/>
            <person name="Drula E."/>
            <person name="Henrissat B."/>
            <person name="Wiebenga A."/>
            <person name="Lubbers R.J."/>
            <person name="Gomes A.C."/>
            <person name="Makela M.R."/>
            <person name="Stajich J."/>
            <person name="Grigoriev I.V."/>
            <person name="Mortensen U.H."/>
            <person name="De Vries R.P."/>
            <person name="Baker S.E."/>
            <person name="Andersen M.R."/>
        </authorList>
    </citation>
    <scope>NUCLEOTIDE SEQUENCE [LARGE SCALE GENOMIC DNA]</scope>
    <source>
        <strain evidence="13 14">CBS 209.92</strain>
    </source>
</reference>
<feature type="region of interest" description="Disordered" evidence="10">
    <location>
        <begin position="235"/>
        <end position="256"/>
    </location>
</feature>
<sequence length="256" mass="26002">MSVTSIDGNCGSNSDSSATCLGSEFGNCCSVKGYCGKTDAYCGEGCQLEFGTCNDASVQTISRTGSCGATLTSNVTCQGSTYGDCCSTNGFCGGDKTYCGAGCQSMFGNCYDIDDDSESLSSTSISSTSSTSSASSTSTNTDPTATGESSGANSGNNTISSGGSDGLSKGAIAGISVGAAVGGCAIIALLVWFIFFRRRRSAQGHEIIIEDTKEPVPVEAYGMPVIPPAQAVHEMEGKHTGPGPVELPTSRHSRQY</sequence>
<evidence type="ECO:0000256" key="11">
    <source>
        <dbReference type="SAM" id="Phobius"/>
    </source>
</evidence>
<comment type="caution">
    <text evidence="9">Lacks conserved residue(s) required for the propagation of feature annotation.</text>
</comment>
<dbReference type="EMBL" id="JBFTWV010000022">
    <property type="protein sequence ID" value="KAL2796944.1"/>
    <property type="molecule type" value="Genomic_DNA"/>
</dbReference>
<keyword evidence="5" id="KW-0378">Hydrolase</keyword>
<evidence type="ECO:0000256" key="3">
    <source>
        <dbReference type="ARBA" id="ARBA00022723"/>
    </source>
</evidence>
<dbReference type="Gene3D" id="3.30.60.10">
    <property type="entry name" value="Endochitinase-like"/>
    <property type="match status" value="2"/>
</dbReference>
<organism evidence="13 14">
    <name type="scientific">Aspergillus keveii</name>
    <dbReference type="NCBI Taxonomy" id="714993"/>
    <lineage>
        <taxon>Eukaryota</taxon>
        <taxon>Fungi</taxon>
        <taxon>Dikarya</taxon>
        <taxon>Ascomycota</taxon>
        <taxon>Pezizomycotina</taxon>
        <taxon>Eurotiomycetes</taxon>
        <taxon>Eurotiomycetidae</taxon>
        <taxon>Eurotiales</taxon>
        <taxon>Aspergillaceae</taxon>
        <taxon>Aspergillus</taxon>
        <taxon>Aspergillus subgen. Nidulantes</taxon>
    </lineage>
</organism>
<dbReference type="Pfam" id="PF00187">
    <property type="entry name" value="Chitin_bind_1"/>
    <property type="match status" value="1"/>
</dbReference>
<name>A0ABR4GD25_9EURO</name>
<evidence type="ECO:0000256" key="6">
    <source>
        <dbReference type="ARBA" id="ARBA00023026"/>
    </source>
</evidence>
<evidence type="ECO:0000259" key="12">
    <source>
        <dbReference type="PROSITE" id="PS50941"/>
    </source>
</evidence>
<feature type="domain" description="Chitin-binding type-1" evidence="12">
    <location>
        <begin position="7"/>
        <end position="55"/>
    </location>
</feature>
<evidence type="ECO:0000256" key="7">
    <source>
        <dbReference type="ARBA" id="ARBA00023277"/>
    </source>
</evidence>
<comment type="caution">
    <text evidence="13">The sequence shown here is derived from an EMBL/GenBank/DDBJ whole genome shotgun (WGS) entry which is preliminary data.</text>
</comment>
<protein>
    <recommendedName>
        <fullName evidence="12">Chitin-binding type-1 domain-containing protein</fullName>
    </recommendedName>
</protein>
<keyword evidence="14" id="KW-1185">Reference proteome</keyword>
<keyword evidence="2 9" id="KW-0147">Chitin-binding</keyword>
<dbReference type="SMART" id="SM00270">
    <property type="entry name" value="ChtBD1"/>
    <property type="match status" value="2"/>
</dbReference>
<feature type="disulfide bond" evidence="9">
    <location>
        <begin position="85"/>
        <end position="99"/>
    </location>
</feature>
<gene>
    <name evidence="13" type="ORF">BJX66DRAFT_116886</name>
</gene>
<evidence type="ECO:0000256" key="8">
    <source>
        <dbReference type="ARBA" id="ARBA00023285"/>
    </source>
</evidence>
<feature type="disulfide bond" evidence="9">
    <location>
        <begin position="28"/>
        <end position="42"/>
    </location>
</feature>
<dbReference type="PANTHER" id="PTHR46471">
    <property type="entry name" value="CHITIN DEACETYLASE"/>
    <property type="match status" value="1"/>
</dbReference>
<keyword evidence="11" id="KW-1133">Transmembrane helix</keyword>
<dbReference type="PROSITE" id="PS50941">
    <property type="entry name" value="CHIT_BIND_I_2"/>
    <property type="match status" value="2"/>
</dbReference>
<keyword evidence="11" id="KW-0812">Transmembrane</keyword>